<reference evidence="2 3" key="1">
    <citation type="submission" date="2019-05" db="EMBL/GenBank/DDBJ databases">
        <title>Genome sequencing of F202Z8.</title>
        <authorList>
            <person name="Kwon Y.M."/>
        </authorList>
    </citation>
    <scope>NUCLEOTIDE SEQUENCE [LARGE SCALE GENOMIC DNA]</scope>
    <source>
        <strain evidence="2 3">F202Z8</strain>
    </source>
</reference>
<feature type="signal peptide" evidence="1">
    <location>
        <begin position="1"/>
        <end position="20"/>
    </location>
</feature>
<organism evidence="2 3">
    <name type="scientific">Aggregatimonas sangjinii</name>
    <dbReference type="NCBI Taxonomy" id="2583587"/>
    <lineage>
        <taxon>Bacteria</taxon>
        <taxon>Pseudomonadati</taxon>
        <taxon>Bacteroidota</taxon>
        <taxon>Flavobacteriia</taxon>
        <taxon>Flavobacteriales</taxon>
        <taxon>Flavobacteriaceae</taxon>
        <taxon>Aggregatimonas</taxon>
    </lineage>
</organism>
<protein>
    <recommendedName>
        <fullName evidence="4">Carboxypeptidase regulatory-like domain-containing protein</fullName>
    </recommendedName>
</protein>
<sequence>MKKFIFAILLALLQSGFSQNNEVEELESTYSRYFELPREKVYLHLNKTSYLNGEHIWFTAYLYDAKTGLPFNKTTNLYCGLYNSEGKQLTKGVFYVNEGIAIGSFEVKPVYGNGDFFVKAHTKWMKNFKEDDSYVQKIEIRDGSRPAQDTELSENYGIQLLPEGGHMLSEARNTISFKLVDQNGRGVPFQEGKVVATDGSQVLEHIYSNTYGIGKFNFYYQENKAYSLVITLPNEKTITKAIPKAMDTGVVFSANNLNEEKITIALHTNAKTLTNIKGKDFHIAIHRDGLLMLNSFQFEGEEKTLAFTKDKLWPGINILTLFDQDLNPIAERLLFNNAGLKIGNVSTKIGRQKNLKDSLSIQLDLFSQEYTPTNLSISILPSETKANHPNNSITSAFLLRPYIKTQVENAPYYFRDMDRKKSYELDNLLLSQGWSKYDWTNVFTSQTNNEVSMEKGISLTGSVQNVKKDKRTIFLLEGSTNSQYVAKINDSGQFDIPNAIVFKDSPVSAILFDGEGKPSKPKVELKAFSAIEPDDLDIGKYRYPEKVGDYPSYSSLSGLETNDNENIITLENVTVSTEMQKKFFLRNSSMTGLKITDEKGTLANFIRKLGFRTFFDYKSGLTYAFYTRGPEKIPVGVIIDGINDFGFYDNSMALFDYVIYQSTHGPILVTSKRKKPLETKANILLNEGFERPKEYYNPKYSSYSSQDYLQYGSVHWEPALLVDMQGKTSLKIPKYGLENLKLYIEGMSQDGTLFSEVQTIRVN</sequence>
<dbReference type="OrthoDB" id="679547at2"/>
<keyword evidence="1" id="KW-0732">Signal</keyword>
<name>A0A5B7SP22_9FLAO</name>
<dbReference type="EMBL" id="CP040710">
    <property type="protein sequence ID" value="QCW98752.1"/>
    <property type="molecule type" value="Genomic_DNA"/>
</dbReference>
<accession>A0A5B7SP22</accession>
<proteinExistence type="predicted"/>
<evidence type="ECO:0000313" key="3">
    <source>
        <dbReference type="Proteomes" id="UP000310017"/>
    </source>
</evidence>
<evidence type="ECO:0008006" key="4">
    <source>
        <dbReference type="Google" id="ProtNLM"/>
    </source>
</evidence>
<feature type="chain" id="PRO_5022968249" description="Carboxypeptidase regulatory-like domain-containing protein" evidence="1">
    <location>
        <begin position="21"/>
        <end position="763"/>
    </location>
</feature>
<dbReference type="AlphaFoldDB" id="A0A5B7SP22"/>
<dbReference type="Proteomes" id="UP000310017">
    <property type="component" value="Chromosome"/>
</dbReference>
<gene>
    <name evidence="2" type="ORF">FGM00_00940</name>
</gene>
<evidence type="ECO:0000256" key="1">
    <source>
        <dbReference type="SAM" id="SignalP"/>
    </source>
</evidence>
<keyword evidence="3" id="KW-1185">Reference proteome</keyword>
<evidence type="ECO:0000313" key="2">
    <source>
        <dbReference type="EMBL" id="QCW98752.1"/>
    </source>
</evidence>
<dbReference type="KEGG" id="asag:FGM00_00940"/>
<dbReference type="RefSeq" id="WP_138851107.1">
    <property type="nucleotide sequence ID" value="NZ_CP040710.1"/>
</dbReference>